<dbReference type="InterPro" id="IPR057929">
    <property type="entry name" value="RamC_N"/>
</dbReference>
<dbReference type="Pfam" id="PF25816">
    <property type="entry name" value="RamC_N"/>
    <property type="match status" value="1"/>
</dbReference>
<dbReference type="RefSeq" id="WP_348952954.1">
    <property type="nucleotide sequence ID" value="NZ_JBDZYD010000007.1"/>
</dbReference>
<dbReference type="InterPro" id="IPR011009">
    <property type="entry name" value="Kinase-like_dom_sf"/>
</dbReference>
<comment type="catalytic activity">
    <reaction evidence="7">
        <text>L-threonyl-[protein] + ATP = O-phospho-L-threonyl-[protein] + ADP + H(+)</text>
        <dbReference type="Rhea" id="RHEA:46608"/>
        <dbReference type="Rhea" id="RHEA-COMP:11060"/>
        <dbReference type="Rhea" id="RHEA-COMP:11605"/>
        <dbReference type="ChEBI" id="CHEBI:15378"/>
        <dbReference type="ChEBI" id="CHEBI:30013"/>
        <dbReference type="ChEBI" id="CHEBI:30616"/>
        <dbReference type="ChEBI" id="CHEBI:61977"/>
        <dbReference type="ChEBI" id="CHEBI:456216"/>
        <dbReference type="EC" id="2.7.11.1"/>
    </reaction>
</comment>
<organism evidence="10 11">
    <name type="scientific">Amycolatopsis melonis</name>
    <dbReference type="NCBI Taxonomy" id="3156488"/>
    <lineage>
        <taxon>Bacteria</taxon>
        <taxon>Bacillati</taxon>
        <taxon>Actinomycetota</taxon>
        <taxon>Actinomycetes</taxon>
        <taxon>Pseudonocardiales</taxon>
        <taxon>Pseudonocardiaceae</taxon>
        <taxon>Amycolatopsis</taxon>
    </lineage>
</organism>
<dbReference type="EMBL" id="JBDZYD010000007">
    <property type="protein sequence ID" value="MEQ0561636.1"/>
    <property type="molecule type" value="Genomic_DNA"/>
</dbReference>
<accession>A0ABV0LHI2</accession>
<evidence type="ECO:0000256" key="5">
    <source>
        <dbReference type="ARBA" id="ARBA00022777"/>
    </source>
</evidence>
<evidence type="ECO:0000256" key="6">
    <source>
        <dbReference type="ARBA" id="ARBA00022840"/>
    </source>
</evidence>
<keyword evidence="2" id="KW-0723">Serine/threonine-protein kinase</keyword>
<dbReference type="PROSITE" id="PS50011">
    <property type="entry name" value="PROTEIN_KINASE_DOM"/>
    <property type="match status" value="1"/>
</dbReference>
<dbReference type="PROSITE" id="PS00018">
    <property type="entry name" value="EF_HAND_1"/>
    <property type="match status" value="1"/>
</dbReference>
<evidence type="ECO:0000313" key="10">
    <source>
        <dbReference type="EMBL" id="MEQ0561636.1"/>
    </source>
</evidence>
<name>A0ABV0LHI2_9PSEU</name>
<dbReference type="NCBIfam" id="NF038151">
    <property type="entry name" value="lanthi_synth_III"/>
    <property type="match status" value="1"/>
</dbReference>
<dbReference type="SUPFAM" id="SSF158745">
    <property type="entry name" value="LanC-like"/>
    <property type="match status" value="1"/>
</dbReference>
<dbReference type="InterPro" id="IPR018247">
    <property type="entry name" value="EF_Hand_1_Ca_BS"/>
</dbReference>
<keyword evidence="3" id="KW-0808">Transferase</keyword>
<reference evidence="10 11" key="1">
    <citation type="submission" date="2024-05" db="EMBL/GenBank/DDBJ databases">
        <authorList>
            <person name="Zhao H."/>
            <person name="Xu Y."/>
            <person name="Lin S."/>
            <person name="Spain J.C."/>
            <person name="Zhou N.-Y."/>
        </authorList>
    </citation>
    <scope>NUCLEOTIDE SEQUENCE [LARGE SCALE GENOMIC DNA]</scope>
    <source>
        <strain evidence="10 11">NEAU-NG30</strain>
    </source>
</reference>
<evidence type="ECO:0000256" key="2">
    <source>
        <dbReference type="ARBA" id="ARBA00022527"/>
    </source>
</evidence>
<dbReference type="Proteomes" id="UP001440984">
    <property type="component" value="Unassembled WGS sequence"/>
</dbReference>
<evidence type="ECO:0000256" key="1">
    <source>
        <dbReference type="ARBA" id="ARBA00012513"/>
    </source>
</evidence>
<dbReference type="InterPro" id="IPR007822">
    <property type="entry name" value="LANC-like"/>
</dbReference>
<comment type="catalytic activity">
    <reaction evidence="8">
        <text>L-seryl-[protein] + ATP = O-phospho-L-seryl-[protein] + ADP + H(+)</text>
        <dbReference type="Rhea" id="RHEA:17989"/>
        <dbReference type="Rhea" id="RHEA-COMP:9863"/>
        <dbReference type="Rhea" id="RHEA-COMP:11604"/>
        <dbReference type="ChEBI" id="CHEBI:15378"/>
        <dbReference type="ChEBI" id="CHEBI:29999"/>
        <dbReference type="ChEBI" id="CHEBI:30616"/>
        <dbReference type="ChEBI" id="CHEBI:83421"/>
        <dbReference type="ChEBI" id="CHEBI:456216"/>
        <dbReference type="EC" id="2.7.11.1"/>
    </reaction>
</comment>
<dbReference type="InterPro" id="IPR053524">
    <property type="entry name" value="Aerial_hyphae_peptide-synth"/>
</dbReference>
<evidence type="ECO:0000256" key="7">
    <source>
        <dbReference type="ARBA" id="ARBA00047899"/>
    </source>
</evidence>
<dbReference type="InterPro" id="IPR012341">
    <property type="entry name" value="6hp_glycosidase-like_sf"/>
</dbReference>
<dbReference type="SMART" id="SM01260">
    <property type="entry name" value="LANC_like"/>
    <property type="match status" value="1"/>
</dbReference>
<evidence type="ECO:0000259" key="9">
    <source>
        <dbReference type="PROSITE" id="PS50011"/>
    </source>
</evidence>
<dbReference type="PANTHER" id="PTHR24363">
    <property type="entry name" value="SERINE/THREONINE PROTEIN KINASE"/>
    <property type="match status" value="1"/>
</dbReference>
<proteinExistence type="predicted"/>
<evidence type="ECO:0000256" key="3">
    <source>
        <dbReference type="ARBA" id="ARBA00022679"/>
    </source>
</evidence>
<gene>
    <name evidence="10" type="primary">lanKC</name>
    <name evidence="10" type="ORF">ABJI51_21335</name>
</gene>
<comment type="caution">
    <text evidence="10">The sequence shown here is derived from an EMBL/GenBank/DDBJ whole genome shotgun (WGS) entry which is preliminary data.</text>
</comment>
<evidence type="ECO:0000256" key="8">
    <source>
        <dbReference type="ARBA" id="ARBA00048679"/>
    </source>
</evidence>
<dbReference type="SMART" id="SM00220">
    <property type="entry name" value="S_TKc"/>
    <property type="match status" value="1"/>
</dbReference>
<evidence type="ECO:0000313" key="11">
    <source>
        <dbReference type="Proteomes" id="UP001440984"/>
    </source>
</evidence>
<protein>
    <recommendedName>
        <fullName evidence="1">non-specific serine/threonine protein kinase</fullName>
        <ecNumber evidence="1">2.7.11.1</ecNumber>
    </recommendedName>
</protein>
<dbReference type="PANTHER" id="PTHR24363:SF0">
    <property type="entry name" value="SERINE_THREONINE KINASE LIKE DOMAIN CONTAINING 1"/>
    <property type="match status" value="1"/>
</dbReference>
<keyword evidence="4" id="KW-0547">Nucleotide-binding</keyword>
<dbReference type="Pfam" id="PF00069">
    <property type="entry name" value="Pkinase"/>
    <property type="match status" value="1"/>
</dbReference>
<keyword evidence="6" id="KW-0067">ATP-binding</keyword>
<dbReference type="EC" id="2.7.11.1" evidence="1"/>
<sequence length="854" mass="93479">MDLRYEAFCFADPLFYDEQQEIGAQADDFATALPVPETGWVTAGRGVWRVLHPEGRTLPGQGWKIHVSAGLDNALRVLVQVHEYCVEHRIAYKHLRSVLTLLARNSKYAPRDGSAKLVTIYPVDDNELEQVLEDLSVRLEGEHGAYILSDLRYGNGPLYVRYGGFAEQWVEHDGNRVLAIRKPDGRLVPDKREPKFSVPDWVKIPACLQSSIAARKAGDPDQFPYQVTKSLHFSNGGGVYLADPKAGGDQVVLKEARPYAGLDRARIDAVERLRREHQVLDRLAGVPGVPRVFERFTVWEHHYLAMEYMPGISLGNWLARNYPLTRRGTTDADLAAYAQRAQDIVARVEETIEAIHARGVVFGDLHPLNILIDEDHDDRISLIDFEMAFDVESGDRPALGAPGFRAPADRAGFEIDEYAVAALRLWLFLPLSQLTELAPAKLRGIADFAERRFALPDGYADTAVTVLAPRAASAEPAPAHTELDEQEPDWSLVRKQIAEAILASATPGREDRLFPGDIEQFRVGGACFGVGAAGVLHALDVAGAGRFPEHERWLIESVRRDPPTRPGFYDGSYGIAYVLENFGYRDEATKLLASSARLVEQTTEHALDTGLAGIGLTMLHFATVRQDNEFGRQALSTAVRLGEALETAAPPGNFARAGLLSGWSGPALLFIRLYERTGEPAWLSFADQALTRDLEECVEADDGSLQVRDGAVRTLPYAGIGSAGILLVAEQLARHRPDAVACESLPGLRESCRGEFVIHPGLLYGRCGLALALGMDPDPAQPIREAIDLHLARLAWYAVPFKGGLAFPGNQLLRLSMDVKTGSAGVLLALAALLDGKEALPFLGSTPSPQTTGR</sequence>
<dbReference type="SUPFAM" id="SSF56112">
    <property type="entry name" value="Protein kinase-like (PK-like)"/>
    <property type="match status" value="1"/>
</dbReference>
<dbReference type="Gene3D" id="1.10.510.10">
    <property type="entry name" value="Transferase(Phosphotransferase) domain 1"/>
    <property type="match status" value="1"/>
</dbReference>
<dbReference type="InterPro" id="IPR000719">
    <property type="entry name" value="Prot_kinase_dom"/>
</dbReference>
<dbReference type="InterPro" id="IPR058053">
    <property type="entry name" value="RamC_C"/>
</dbReference>
<dbReference type="CDD" id="cd04791">
    <property type="entry name" value="LanC_SerThrkinase"/>
    <property type="match status" value="1"/>
</dbReference>
<keyword evidence="11" id="KW-1185">Reference proteome</keyword>
<keyword evidence="5" id="KW-0418">Kinase</keyword>
<evidence type="ECO:0000256" key="4">
    <source>
        <dbReference type="ARBA" id="ARBA00022741"/>
    </source>
</evidence>
<dbReference type="Gene3D" id="1.50.10.10">
    <property type="match status" value="1"/>
</dbReference>
<feature type="domain" description="Protein kinase" evidence="9">
    <location>
        <begin position="225"/>
        <end position="578"/>
    </location>
</feature>